<keyword evidence="3" id="KW-1185">Reference proteome</keyword>
<dbReference type="GeneID" id="94434482"/>
<dbReference type="EMBL" id="MIGC01009959">
    <property type="protein sequence ID" value="PHJ15019.1"/>
    <property type="molecule type" value="Genomic_DNA"/>
</dbReference>
<sequence>MYSVHTAGCPFDLGSGHCQSIQYLSSIYHLVLFLGRKSKRVKKKSLRWLLHGHRCRVYI</sequence>
<keyword evidence="1" id="KW-0812">Transmembrane</keyword>
<keyword evidence="1" id="KW-1133">Transmembrane helix</keyword>
<dbReference type="RefSeq" id="XP_067916753.1">
    <property type="nucleotide sequence ID" value="XM_068071271.1"/>
</dbReference>
<dbReference type="VEuPathDB" id="ToxoDB:CSUI_011170"/>
<dbReference type="AlphaFoldDB" id="A0A2C6KCE0"/>
<reference evidence="2 3" key="1">
    <citation type="journal article" date="2017" name="Int. J. Parasitol.">
        <title>The genome of the protozoan parasite Cystoisospora suis and a reverse vaccinology approach to identify vaccine candidates.</title>
        <authorList>
            <person name="Palmieri N."/>
            <person name="Shrestha A."/>
            <person name="Ruttkowski B."/>
            <person name="Beck T."/>
            <person name="Vogl C."/>
            <person name="Tomley F."/>
            <person name="Blake D.P."/>
            <person name="Joachim A."/>
        </authorList>
    </citation>
    <scope>NUCLEOTIDE SEQUENCE [LARGE SCALE GENOMIC DNA]</scope>
    <source>
        <strain evidence="2 3">Wien I</strain>
    </source>
</reference>
<accession>A0A2C6KCE0</accession>
<organism evidence="2 3">
    <name type="scientific">Cystoisospora suis</name>
    <dbReference type="NCBI Taxonomy" id="483139"/>
    <lineage>
        <taxon>Eukaryota</taxon>
        <taxon>Sar</taxon>
        <taxon>Alveolata</taxon>
        <taxon>Apicomplexa</taxon>
        <taxon>Conoidasida</taxon>
        <taxon>Coccidia</taxon>
        <taxon>Eucoccidiorida</taxon>
        <taxon>Eimeriorina</taxon>
        <taxon>Sarcocystidae</taxon>
        <taxon>Cystoisospora</taxon>
    </lineage>
</organism>
<evidence type="ECO:0000313" key="3">
    <source>
        <dbReference type="Proteomes" id="UP000221165"/>
    </source>
</evidence>
<keyword evidence="1" id="KW-0472">Membrane</keyword>
<evidence type="ECO:0000313" key="2">
    <source>
        <dbReference type="EMBL" id="PHJ15019.1"/>
    </source>
</evidence>
<proteinExistence type="predicted"/>
<gene>
    <name evidence="2" type="ORF">CSUI_011170</name>
</gene>
<dbReference type="Proteomes" id="UP000221165">
    <property type="component" value="Unassembled WGS sequence"/>
</dbReference>
<feature type="transmembrane region" description="Helical" evidence="1">
    <location>
        <begin position="20"/>
        <end position="36"/>
    </location>
</feature>
<feature type="non-terminal residue" evidence="2">
    <location>
        <position position="59"/>
    </location>
</feature>
<protein>
    <submittedName>
        <fullName evidence="2">Uncharacterized protein</fullName>
    </submittedName>
</protein>
<name>A0A2C6KCE0_9APIC</name>
<evidence type="ECO:0000256" key="1">
    <source>
        <dbReference type="SAM" id="Phobius"/>
    </source>
</evidence>
<comment type="caution">
    <text evidence="2">The sequence shown here is derived from an EMBL/GenBank/DDBJ whole genome shotgun (WGS) entry which is preliminary data.</text>
</comment>